<protein>
    <recommendedName>
        <fullName evidence="4">Secreted protein</fullName>
    </recommendedName>
</protein>
<proteinExistence type="predicted"/>
<accession>A0ABQ3XNK9</accession>
<organism evidence="2 3">
    <name type="scientific">Actinoplanes couchii</name>
    <dbReference type="NCBI Taxonomy" id="403638"/>
    <lineage>
        <taxon>Bacteria</taxon>
        <taxon>Bacillati</taxon>
        <taxon>Actinomycetota</taxon>
        <taxon>Actinomycetes</taxon>
        <taxon>Micromonosporales</taxon>
        <taxon>Micromonosporaceae</taxon>
        <taxon>Actinoplanes</taxon>
    </lineage>
</organism>
<evidence type="ECO:0000256" key="1">
    <source>
        <dbReference type="SAM" id="SignalP"/>
    </source>
</evidence>
<keyword evidence="3" id="KW-1185">Reference proteome</keyword>
<comment type="caution">
    <text evidence="2">The sequence shown here is derived from an EMBL/GenBank/DDBJ whole genome shotgun (WGS) entry which is preliminary data.</text>
</comment>
<feature type="chain" id="PRO_5046495078" description="Secreted protein" evidence="1">
    <location>
        <begin position="29"/>
        <end position="104"/>
    </location>
</feature>
<gene>
    <name evidence="2" type="ORF">Aco03nite_084850</name>
</gene>
<dbReference type="EMBL" id="BOMG01000104">
    <property type="protein sequence ID" value="GID60081.1"/>
    <property type="molecule type" value="Genomic_DNA"/>
</dbReference>
<evidence type="ECO:0000313" key="3">
    <source>
        <dbReference type="Proteomes" id="UP000612282"/>
    </source>
</evidence>
<dbReference type="Proteomes" id="UP000612282">
    <property type="component" value="Unassembled WGS sequence"/>
</dbReference>
<evidence type="ECO:0008006" key="4">
    <source>
        <dbReference type="Google" id="ProtNLM"/>
    </source>
</evidence>
<sequence length="104" mass="11046">MRKSRIATGVIAVAIVAGGLLTSAPASAAAPVSAQSQMAAETCNDVMFYSSNWVYSLNNGVRPYPDNPSAQYELLVVMSRAYQGEAGYLAGEWARRVRVSCLIG</sequence>
<reference evidence="2 3" key="1">
    <citation type="submission" date="2021-01" db="EMBL/GenBank/DDBJ databases">
        <title>Whole genome shotgun sequence of Actinoplanes couchii NBRC 106145.</title>
        <authorList>
            <person name="Komaki H."/>
            <person name="Tamura T."/>
        </authorList>
    </citation>
    <scope>NUCLEOTIDE SEQUENCE [LARGE SCALE GENOMIC DNA]</scope>
    <source>
        <strain evidence="2 3">NBRC 106145</strain>
    </source>
</reference>
<evidence type="ECO:0000313" key="2">
    <source>
        <dbReference type="EMBL" id="GID60081.1"/>
    </source>
</evidence>
<keyword evidence="1" id="KW-0732">Signal</keyword>
<feature type="signal peptide" evidence="1">
    <location>
        <begin position="1"/>
        <end position="28"/>
    </location>
</feature>
<dbReference type="RefSeq" id="WP_203806774.1">
    <property type="nucleotide sequence ID" value="NZ_BAAAQE010000094.1"/>
</dbReference>
<name>A0ABQ3XNK9_9ACTN</name>